<gene>
    <name evidence="2" type="ORF">GTH23_19925</name>
</gene>
<name>A0ABX6JSZ8_9GAMM</name>
<evidence type="ECO:0000313" key="3">
    <source>
        <dbReference type="Proteomes" id="UP000501338"/>
    </source>
</evidence>
<protein>
    <recommendedName>
        <fullName evidence="1">ParB/Spo0J HTH domain-containing protein</fullName>
    </recommendedName>
</protein>
<keyword evidence="2" id="KW-0614">Plasmid</keyword>
<dbReference type="InterPro" id="IPR041468">
    <property type="entry name" value="HTH_ParB/Spo0J"/>
</dbReference>
<organism evidence="2 3">
    <name type="scientific">Proteus terrae subsp. cibarius</name>
    <dbReference type="NCBI Taxonomy" id="626774"/>
    <lineage>
        <taxon>Bacteria</taxon>
        <taxon>Pseudomonadati</taxon>
        <taxon>Pseudomonadota</taxon>
        <taxon>Gammaproteobacteria</taxon>
        <taxon>Enterobacterales</taxon>
        <taxon>Morganellaceae</taxon>
        <taxon>Proteus</taxon>
    </lineage>
</organism>
<dbReference type="Gene3D" id="3.90.1530.10">
    <property type="entry name" value="Conserved hypothetical protein from pyrococcus furiosus pfu- 392566-001, ParB domain"/>
    <property type="match status" value="1"/>
</dbReference>
<feature type="domain" description="ParB/Spo0J HTH" evidence="1">
    <location>
        <begin position="138"/>
        <end position="200"/>
    </location>
</feature>
<dbReference type="PANTHER" id="PTHR33375:SF1">
    <property type="entry name" value="CHROMOSOME-PARTITIONING PROTEIN PARB-RELATED"/>
    <property type="match status" value="1"/>
</dbReference>
<sequence length="259" mass="29232">MTDKKATSLDQLSRIDKEAVRSRKTLMLDINLLELPKELNIRYAGLGYDEYWQQPHVKEYVSKLAKDYADGDIFPPIVVKFDADTQKAIIIDGAHRYKAILEANEEHGAEIIRHAVTDSKGDEAKNILLMINTGQRLDVSAVEIAEGLARLEAFGFTVEEIAKKVSKTVQYVYYMKKVNDLPIETKKLIRQKKLTVAKALAGDKPKRYVPPKKAVNKILDIVAEAQPEINGDSVSVSIPLELYNLLFDPNMDMSEENQE</sequence>
<keyword evidence="3" id="KW-1185">Reference proteome</keyword>
<dbReference type="SUPFAM" id="SSF109709">
    <property type="entry name" value="KorB DNA-binding domain-like"/>
    <property type="match status" value="1"/>
</dbReference>
<dbReference type="Gene3D" id="1.10.10.2830">
    <property type="match status" value="1"/>
</dbReference>
<proteinExistence type="predicted"/>
<dbReference type="EMBL" id="CP047341">
    <property type="protein sequence ID" value="QIF92314.1"/>
    <property type="molecule type" value="Genomic_DNA"/>
</dbReference>
<evidence type="ECO:0000259" key="1">
    <source>
        <dbReference type="Pfam" id="PF17762"/>
    </source>
</evidence>
<dbReference type="Proteomes" id="UP000501338">
    <property type="component" value="Plasmid pZF1-cfr"/>
</dbReference>
<reference evidence="2 3" key="1">
    <citation type="submission" date="2020-01" db="EMBL/GenBank/DDBJ databases">
        <title>The genomic epidemiology of tigecycline resistance gene tet(X) variants in a swine farm in China.</title>
        <authorList>
            <person name="Peng K."/>
            <person name="Li R."/>
        </authorList>
    </citation>
    <scope>NUCLEOTIDE SEQUENCE [LARGE SCALE GENOMIC DNA]</scope>
    <source>
        <strain evidence="2 3">ZF1</strain>
        <plasmid evidence="3">pzf1-cfr</plasmid>
    </source>
</reference>
<geneLocation type="plasmid" evidence="3">
    <name>pzf1-cfr</name>
</geneLocation>
<dbReference type="SUPFAM" id="SSF110849">
    <property type="entry name" value="ParB/Sulfiredoxin"/>
    <property type="match status" value="1"/>
</dbReference>
<dbReference type="InterPro" id="IPR050336">
    <property type="entry name" value="Chromosome_partition/occlusion"/>
</dbReference>
<accession>A0ABX6JSZ8</accession>
<dbReference type="InterPro" id="IPR036086">
    <property type="entry name" value="ParB/Sulfiredoxin_sf"/>
</dbReference>
<evidence type="ECO:0000313" key="2">
    <source>
        <dbReference type="EMBL" id="QIF92314.1"/>
    </source>
</evidence>
<dbReference type="Pfam" id="PF17762">
    <property type="entry name" value="HTH_ParB"/>
    <property type="match status" value="1"/>
</dbReference>
<dbReference type="RefSeq" id="WP_050878406.1">
    <property type="nucleotide sequence ID" value="NZ_CP045009.1"/>
</dbReference>
<dbReference type="PANTHER" id="PTHR33375">
    <property type="entry name" value="CHROMOSOME-PARTITIONING PROTEIN PARB-RELATED"/>
    <property type="match status" value="1"/>
</dbReference>